<dbReference type="EMBL" id="JACCHL010000001">
    <property type="protein sequence ID" value="NYH54000.1"/>
    <property type="molecule type" value="Genomic_DNA"/>
</dbReference>
<keyword evidence="1" id="KW-0472">Membrane</keyword>
<sequence length="696" mass="73717">MLHRGITFAHATFLVLSALLSFLVVRELLEATLDPDATLVQVRGTDEAAGQDDVLESVASFAEEHRVNIALEVADPRDPGGVRHLYLAVGAPEQPGASWLEQGYPGLSPGYRTEVHHWAEAADLDPRGTYHLLGPEERAPALLNTVSAYGLDGHVASAYENDEWFKVARSDVFSDAFGIAVLCGVVAVGTGVLLNARPYAVLRLQGMSPIRILLRDLAQLTRFWVVAALSVTAATAGLLLLHGALSRAGLLLDVALFYLSVFTAVGLVTHVVALALVHVTGIVPALKGRLPARLATVGAYAVRVPALVLVLALTASLALSLQLLWSQQEGQALFAEADGVSRFHFSQNVEELHEEETVEEFGESLRALDTQGRLLLAAPSDDTSALGGTPRPLPGGLAMVVVNDTYLERHPVLEPDGEPHNPSSGNGTVRVLVPDTHGGLADAVGEEVGRGLRESWEGNGDTPPRISVDTALSRSGQRLFTYGASPMGNQSGIPFVQDPVVVAVPNGSGALRPTHYRDHAMSGSALVLDGESVAAAVEESTLPAYIDSVQPVALKAADEYREASAQARVEGFALAAAIGVLFITGITVCIVHVRTHSQTVFARHLHGWSFLATHRALLVLEVLLAVALVGWTAWNSARTLAFARAPEFTAPDATVVRALALEPFLAAGTAVLGLGLMLAVLVLLHRRIIREGASEA</sequence>
<feature type="transmembrane region" description="Helical" evidence="1">
    <location>
        <begin position="257"/>
        <end position="283"/>
    </location>
</feature>
<feature type="transmembrane region" description="Helical" evidence="1">
    <location>
        <begin position="616"/>
        <end position="634"/>
    </location>
</feature>
<feature type="transmembrane region" description="Helical" evidence="1">
    <location>
        <begin position="664"/>
        <end position="684"/>
    </location>
</feature>
<proteinExistence type="predicted"/>
<name>A0A7Z0BLB5_9ACTN</name>
<accession>A0A7Z0BLB5</accession>
<evidence type="ECO:0000313" key="2">
    <source>
        <dbReference type="EMBL" id="NYH54000.1"/>
    </source>
</evidence>
<feature type="transmembrane region" description="Helical" evidence="1">
    <location>
        <begin position="572"/>
        <end position="595"/>
    </location>
</feature>
<protein>
    <recommendedName>
        <fullName evidence="4">Permease</fullName>
    </recommendedName>
</protein>
<dbReference type="RefSeq" id="WP_179810690.1">
    <property type="nucleotide sequence ID" value="NZ_JACCHL010000001.1"/>
</dbReference>
<organism evidence="2 3">
    <name type="scientific">Nocardiopsis sinuspersici</name>
    <dbReference type="NCBI Taxonomy" id="501010"/>
    <lineage>
        <taxon>Bacteria</taxon>
        <taxon>Bacillati</taxon>
        <taxon>Actinomycetota</taxon>
        <taxon>Actinomycetes</taxon>
        <taxon>Streptosporangiales</taxon>
        <taxon>Nocardiopsidaceae</taxon>
        <taxon>Nocardiopsis</taxon>
    </lineage>
</organism>
<evidence type="ECO:0008006" key="4">
    <source>
        <dbReference type="Google" id="ProtNLM"/>
    </source>
</evidence>
<evidence type="ECO:0000256" key="1">
    <source>
        <dbReference type="SAM" id="Phobius"/>
    </source>
</evidence>
<gene>
    <name evidence="2" type="ORF">HNR06_003589</name>
</gene>
<feature type="transmembrane region" description="Helical" evidence="1">
    <location>
        <begin position="223"/>
        <end position="245"/>
    </location>
</feature>
<reference evidence="2 3" key="1">
    <citation type="submission" date="2020-07" db="EMBL/GenBank/DDBJ databases">
        <title>Sequencing the genomes of 1000 actinobacteria strains.</title>
        <authorList>
            <person name="Klenk H.-P."/>
        </authorList>
    </citation>
    <scope>NUCLEOTIDE SEQUENCE [LARGE SCALE GENOMIC DNA]</scope>
    <source>
        <strain evidence="2 3">DSM 45278</strain>
    </source>
</reference>
<feature type="transmembrane region" description="Helical" evidence="1">
    <location>
        <begin position="176"/>
        <end position="202"/>
    </location>
</feature>
<dbReference type="AlphaFoldDB" id="A0A7Z0BLB5"/>
<evidence type="ECO:0000313" key="3">
    <source>
        <dbReference type="Proteomes" id="UP000584931"/>
    </source>
</evidence>
<dbReference type="Proteomes" id="UP000584931">
    <property type="component" value="Unassembled WGS sequence"/>
</dbReference>
<keyword evidence="1" id="KW-1133">Transmembrane helix</keyword>
<comment type="caution">
    <text evidence="2">The sequence shown here is derived from an EMBL/GenBank/DDBJ whole genome shotgun (WGS) entry which is preliminary data.</text>
</comment>
<feature type="transmembrane region" description="Helical" evidence="1">
    <location>
        <begin position="304"/>
        <end position="325"/>
    </location>
</feature>
<keyword evidence="1" id="KW-0812">Transmembrane</keyword>